<evidence type="ECO:0000313" key="1">
    <source>
        <dbReference type="EMBL" id="JAT86265.1"/>
    </source>
</evidence>
<organism evidence="1">
    <name type="scientific">Pectinophora gossypiella</name>
    <name type="common">Cotton pink bollworm</name>
    <name type="synonym">Depressaria gossypiella</name>
    <dbReference type="NCBI Taxonomy" id="13191"/>
    <lineage>
        <taxon>Eukaryota</taxon>
        <taxon>Metazoa</taxon>
        <taxon>Ecdysozoa</taxon>
        <taxon>Arthropoda</taxon>
        <taxon>Hexapoda</taxon>
        <taxon>Insecta</taxon>
        <taxon>Pterygota</taxon>
        <taxon>Neoptera</taxon>
        <taxon>Endopterygota</taxon>
        <taxon>Lepidoptera</taxon>
        <taxon>Glossata</taxon>
        <taxon>Ditrysia</taxon>
        <taxon>Gelechioidea</taxon>
        <taxon>Gelechiidae</taxon>
        <taxon>Apatetrinae</taxon>
        <taxon>Pectinophora</taxon>
    </lineage>
</organism>
<feature type="non-terminal residue" evidence="1">
    <location>
        <position position="192"/>
    </location>
</feature>
<feature type="non-terminal residue" evidence="1">
    <location>
        <position position="1"/>
    </location>
</feature>
<dbReference type="OrthoDB" id="756206at2759"/>
<dbReference type="AlphaFoldDB" id="A0A1E1WGZ6"/>
<dbReference type="InterPro" id="IPR053061">
    <property type="entry name" value="AN1-type_zinc_finger"/>
</dbReference>
<reference evidence="1" key="1">
    <citation type="submission" date="2015-09" db="EMBL/GenBank/DDBJ databases">
        <title>De novo assembly of Pectinophora gossypiella (Pink Bollworm) gut transcriptome.</title>
        <authorList>
            <person name="Tassone E.E."/>
        </authorList>
    </citation>
    <scope>NUCLEOTIDE SEQUENCE</scope>
</reference>
<accession>A0A1E1WGZ6</accession>
<name>A0A1E1WGZ6_PECGO</name>
<proteinExistence type="predicted"/>
<dbReference type="EMBL" id="GDQN01004789">
    <property type="protein sequence ID" value="JAT86265.1"/>
    <property type="molecule type" value="Transcribed_RNA"/>
</dbReference>
<protein>
    <submittedName>
        <fullName evidence="1">Uncharacterized protein</fullName>
    </submittedName>
</protein>
<dbReference type="PANTHER" id="PTHR46728:SF1">
    <property type="entry name" value="AN1-TYPE ZINC FINGER PROTEIN 4"/>
    <property type="match status" value="1"/>
</dbReference>
<dbReference type="PANTHER" id="PTHR46728">
    <property type="entry name" value="AN1-TYPE ZINC FINGER PROTEIN 4"/>
    <property type="match status" value="1"/>
</dbReference>
<sequence length="192" mass="20829">ERLLDSNREESEWGCSSGSGCKVTVVVFREGERVNMLRVRHNPDGSYSPLHTHSESSLSQVSSESVCSACSSCGGGCAAEPEGGALAQNAVTMGKMLDLRRRMETLSIRRHKPQGEPAEMQKTRSEETLSVPSVVEQYEEFGGYSELAPLCEPCRCRCPLQAADRVKVSGGVSGGLLVSRREARRPRSPDLA</sequence>
<gene>
    <name evidence="1" type="ORF">g.16665</name>
</gene>